<proteinExistence type="predicted"/>
<evidence type="ECO:0000256" key="1">
    <source>
        <dbReference type="SAM" id="Phobius"/>
    </source>
</evidence>
<feature type="transmembrane region" description="Helical" evidence="1">
    <location>
        <begin position="152"/>
        <end position="171"/>
    </location>
</feature>
<dbReference type="Proteomes" id="UP000679260">
    <property type="component" value="Chromosome"/>
</dbReference>
<feature type="transmembrane region" description="Helical" evidence="1">
    <location>
        <begin position="70"/>
        <end position="95"/>
    </location>
</feature>
<feature type="transmembrane region" description="Helical" evidence="1">
    <location>
        <begin position="107"/>
        <end position="131"/>
    </location>
</feature>
<evidence type="ECO:0000313" key="2">
    <source>
        <dbReference type="EMBL" id="BBU36291.1"/>
    </source>
</evidence>
<reference evidence="2 3" key="1">
    <citation type="submission" date="2020-01" db="EMBL/GenBank/DDBJ databases">
        <title>Veillonella burapaensis sp. nov., anaerobic, Gram-stain-negative coccus isolated from saliva of a Thai child.</title>
        <authorList>
            <person name="Mashima I."/>
            <person name="Theodorea C."/>
            <person name="Nakazawa F."/>
            <person name="Thaweboon B."/>
            <person name="Thaweboon S."/>
            <person name="Tamai R."/>
            <person name="Kiyoura Y."/>
        </authorList>
    </citation>
    <scope>NUCLEOTIDE SEQUENCE [LARGE SCALE GENOMIC DNA]</scope>
    <source>
        <strain evidence="2 3">S12025-13</strain>
    </source>
</reference>
<accession>A0ABM7HGW7</accession>
<keyword evidence="1" id="KW-0472">Membrane</keyword>
<name>A0ABM7HGW7_9FIRM</name>
<evidence type="ECO:0000313" key="3">
    <source>
        <dbReference type="Proteomes" id="UP000679260"/>
    </source>
</evidence>
<gene>
    <name evidence="2" type="ORF">VEIS1202513_08120</name>
</gene>
<keyword evidence="1" id="KW-1133">Transmembrane helix</keyword>
<dbReference type="EMBL" id="AP022322">
    <property type="protein sequence ID" value="BBU36291.1"/>
    <property type="molecule type" value="Genomic_DNA"/>
</dbReference>
<keyword evidence="3" id="KW-1185">Reference proteome</keyword>
<protein>
    <recommendedName>
        <fullName evidence="4">Yip1 domain-containing protein</fullName>
    </recommendedName>
</protein>
<feature type="transmembrane region" description="Helical" evidence="1">
    <location>
        <begin position="177"/>
        <end position="198"/>
    </location>
</feature>
<keyword evidence="1" id="KW-0812">Transmembrane</keyword>
<organism evidence="2 3">
    <name type="scientific">Veillonella orientalis</name>
    <dbReference type="NCBI Taxonomy" id="2682455"/>
    <lineage>
        <taxon>Bacteria</taxon>
        <taxon>Bacillati</taxon>
        <taxon>Bacillota</taxon>
        <taxon>Negativicutes</taxon>
        <taxon>Veillonellales</taxon>
        <taxon>Veillonellaceae</taxon>
        <taxon>Veillonella</taxon>
    </lineage>
</organism>
<sequence>MIKFLALLIFKPISIGANNIIENGTIKSLFTTFTFFWFINSILVVLHGGYVKYSNFLFSLSLDRYIGFNLFPYIFDFIISIVVSLLLACLCWANFNFWTEINFTKLFKVSLIISCLQQIPSIIRSIFLYLVKFLSLYSPYWTKVALDCLKTIVNLSEIYILFLFIVLLYKLTKVNRIAITLFAIVVFIGIAQLQNIIIKSIS</sequence>
<evidence type="ECO:0008006" key="4">
    <source>
        <dbReference type="Google" id="ProtNLM"/>
    </source>
</evidence>
<feature type="transmembrane region" description="Helical" evidence="1">
    <location>
        <begin position="26"/>
        <end position="50"/>
    </location>
</feature>